<dbReference type="Proteomes" id="UP000887458">
    <property type="component" value="Unassembled WGS sequence"/>
</dbReference>
<dbReference type="EMBL" id="NJHN03000113">
    <property type="protein sequence ID" value="KAH9414138.1"/>
    <property type="molecule type" value="Genomic_DNA"/>
</dbReference>
<proteinExistence type="predicted"/>
<sequence>MVINIFFFFCE</sequence>
<organism evidence="1 2">
    <name type="scientific">Dermatophagoides pteronyssinus</name>
    <name type="common">European house dust mite</name>
    <dbReference type="NCBI Taxonomy" id="6956"/>
    <lineage>
        <taxon>Eukaryota</taxon>
        <taxon>Metazoa</taxon>
        <taxon>Ecdysozoa</taxon>
        <taxon>Arthropoda</taxon>
        <taxon>Chelicerata</taxon>
        <taxon>Arachnida</taxon>
        <taxon>Acari</taxon>
        <taxon>Acariformes</taxon>
        <taxon>Sarcoptiformes</taxon>
        <taxon>Astigmata</taxon>
        <taxon>Psoroptidia</taxon>
        <taxon>Analgoidea</taxon>
        <taxon>Pyroglyphidae</taxon>
        <taxon>Dermatophagoidinae</taxon>
        <taxon>Dermatophagoides</taxon>
    </lineage>
</organism>
<accession>A0ABQ8IUZ0</accession>
<name>A0ABQ8IUZ0_DERPT</name>
<reference evidence="1 2" key="2">
    <citation type="journal article" date="2022" name="Mol. Biol. Evol.">
        <title>Comparative Genomics Reveals Insights into the Divergent Evolution of Astigmatic Mites and Household Pest Adaptations.</title>
        <authorList>
            <person name="Xiong Q."/>
            <person name="Wan A.T."/>
            <person name="Liu X."/>
            <person name="Fung C.S."/>
            <person name="Xiao X."/>
            <person name="Malainual N."/>
            <person name="Hou J."/>
            <person name="Wang L."/>
            <person name="Wang M."/>
            <person name="Yang K.Y."/>
            <person name="Cui Y."/>
            <person name="Leung E.L."/>
            <person name="Nong W."/>
            <person name="Shin S.K."/>
            <person name="Au S.W."/>
            <person name="Jeong K.Y."/>
            <person name="Chew F.T."/>
            <person name="Hui J.H."/>
            <person name="Leung T.F."/>
            <person name="Tungtrongchitr A."/>
            <person name="Zhong N."/>
            <person name="Liu Z."/>
            <person name="Tsui S.K."/>
        </authorList>
    </citation>
    <scope>NUCLEOTIDE SEQUENCE [LARGE SCALE GENOMIC DNA]</scope>
    <source>
        <strain evidence="1">Derp</strain>
    </source>
</reference>
<comment type="caution">
    <text evidence="1">The sequence shown here is derived from an EMBL/GenBank/DDBJ whole genome shotgun (WGS) entry which is preliminary data.</text>
</comment>
<protein>
    <submittedName>
        <fullName evidence="1">Uncharacterized protein</fullName>
    </submittedName>
</protein>
<gene>
    <name evidence="1" type="ORF">DERP_014357</name>
</gene>
<reference evidence="1 2" key="1">
    <citation type="journal article" date="2018" name="J. Allergy Clin. Immunol.">
        <title>High-quality assembly of Dermatophagoides pteronyssinus genome and transcriptome reveals a wide range of novel allergens.</title>
        <authorList>
            <person name="Liu X.Y."/>
            <person name="Yang K.Y."/>
            <person name="Wang M.Q."/>
            <person name="Kwok J.S."/>
            <person name="Zeng X."/>
            <person name="Yang Z."/>
            <person name="Xiao X.J."/>
            <person name="Lau C.P."/>
            <person name="Li Y."/>
            <person name="Huang Z.M."/>
            <person name="Ba J.G."/>
            <person name="Yim A.K."/>
            <person name="Ouyang C.Y."/>
            <person name="Ngai S.M."/>
            <person name="Chan T.F."/>
            <person name="Leung E.L."/>
            <person name="Liu L."/>
            <person name="Liu Z.G."/>
            <person name="Tsui S.K."/>
        </authorList>
    </citation>
    <scope>NUCLEOTIDE SEQUENCE [LARGE SCALE GENOMIC DNA]</scope>
    <source>
        <strain evidence="1">Derp</strain>
    </source>
</reference>
<evidence type="ECO:0000313" key="1">
    <source>
        <dbReference type="EMBL" id="KAH9414138.1"/>
    </source>
</evidence>
<keyword evidence="2" id="KW-1185">Reference proteome</keyword>
<evidence type="ECO:0000313" key="2">
    <source>
        <dbReference type="Proteomes" id="UP000887458"/>
    </source>
</evidence>